<evidence type="ECO:0008006" key="3">
    <source>
        <dbReference type="Google" id="ProtNLM"/>
    </source>
</evidence>
<gene>
    <name evidence="1" type="ORF">Pfl04_38830</name>
</gene>
<comment type="caution">
    <text evidence="1">The sequence shown here is derived from an EMBL/GenBank/DDBJ whole genome shotgun (WGS) entry which is preliminary data.</text>
</comment>
<dbReference type="InterPro" id="IPR036689">
    <property type="entry name" value="ESAT-6-like_sf"/>
</dbReference>
<reference evidence="1" key="1">
    <citation type="submission" date="2021-01" db="EMBL/GenBank/DDBJ databases">
        <title>Whole genome shotgun sequence of Planosporangium flavigriseum NBRC 105377.</title>
        <authorList>
            <person name="Komaki H."/>
            <person name="Tamura T."/>
        </authorList>
    </citation>
    <scope>NUCLEOTIDE SEQUENCE</scope>
    <source>
        <strain evidence="1">NBRC 105377</strain>
    </source>
</reference>
<evidence type="ECO:0000313" key="2">
    <source>
        <dbReference type="Proteomes" id="UP000653674"/>
    </source>
</evidence>
<accession>A0A8J3LQ77</accession>
<dbReference type="AlphaFoldDB" id="A0A8J3LQ77"/>
<sequence>MTQPSFRVDPDVLQHVAGAAGSAAHFCHRAHRAMGDELQYASEQSFGEYGVFGAFRDFMQRWRAEVKVTEEAAYQFSAAITESLDGYGHSDGHAVQRFGGR</sequence>
<dbReference type="EMBL" id="BONU01000032">
    <property type="protein sequence ID" value="GIG75479.1"/>
    <property type="molecule type" value="Genomic_DNA"/>
</dbReference>
<dbReference type="RefSeq" id="WP_168079210.1">
    <property type="nucleotide sequence ID" value="NZ_BAAAQJ010000009.1"/>
</dbReference>
<dbReference type="SUPFAM" id="SSF140453">
    <property type="entry name" value="EsxAB dimer-like"/>
    <property type="match status" value="1"/>
</dbReference>
<proteinExistence type="predicted"/>
<keyword evidence="2" id="KW-1185">Reference proteome</keyword>
<protein>
    <recommendedName>
        <fullName evidence="3">Excreted virulence factor EspC, type VII ESX diderm</fullName>
    </recommendedName>
</protein>
<organism evidence="1 2">
    <name type="scientific">Planosporangium flavigriseum</name>
    <dbReference type="NCBI Taxonomy" id="373681"/>
    <lineage>
        <taxon>Bacteria</taxon>
        <taxon>Bacillati</taxon>
        <taxon>Actinomycetota</taxon>
        <taxon>Actinomycetes</taxon>
        <taxon>Micromonosporales</taxon>
        <taxon>Micromonosporaceae</taxon>
        <taxon>Planosporangium</taxon>
    </lineage>
</organism>
<name>A0A8J3LQ77_9ACTN</name>
<dbReference type="Proteomes" id="UP000653674">
    <property type="component" value="Unassembled WGS sequence"/>
</dbReference>
<evidence type="ECO:0000313" key="1">
    <source>
        <dbReference type="EMBL" id="GIG75479.1"/>
    </source>
</evidence>